<dbReference type="Pfam" id="PF07589">
    <property type="entry name" value="PEP-CTERM"/>
    <property type="match status" value="1"/>
</dbReference>
<reference evidence="3 4" key="1">
    <citation type="submission" date="2018-01" db="EMBL/GenBank/DDBJ databases">
        <title>Whole genome sequencing of Histamine producing bacteria.</title>
        <authorList>
            <person name="Butler K."/>
        </authorList>
    </citation>
    <scope>NUCLEOTIDE SEQUENCE [LARGE SCALE GENOMIC DNA]</scope>
    <source>
        <strain evidence="3 4">DSM 100436</strain>
    </source>
</reference>
<dbReference type="NCBIfam" id="TIGR02595">
    <property type="entry name" value="PEP_CTERM"/>
    <property type="match status" value="1"/>
</dbReference>
<organism evidence="3 4">
    <name type="scientific">Photobacterium sanctipauli</name>
    <dbReference type="NCBI Taxonomy" id="1342794"/>
    <lineage>
        <taxon>Bacteria</taxon>
        <taxon>Pseudomonadati</taxon>
        <taxon>Pseudomonadota</taxon>
        <taxon>Gammaproteobacteria</taxon>
        <taxon>Vibrionales</taxon>
        <taxon>Vibrionaceae</taxon>
        <taxon>Photobacterium</taxon>
    </lineage>
</organism>
<keyword evidence="4" id="KW-1185">Reference proteome</keyword>
<feature type="signal peptide" evidence="1">
    <location>
        <begin position="1"/>
        <end position="21"/>
    </location>
</feature>
<evidence type="ECO:0000313" key="4">
    <source>
        <dbReference type="Proteomes" id="UP000241771"/>
    </source>
</evidence>
<name>A0A2T3NYV8_9GAMM</name>
<dbReference type="AlphaFoldDB" id="A0A2T3NYV8"/>
<accession>A0A2T3NYV8</accession>
<dbReference type="Proteomes" id="UP000241771">
    <property type="component" value="Unassembled WGS sequence"/>
</dbReference>
<evidence type="ECO:0000259" key="2">
    <source>
        <dbReference type="Pfam" id="PF07589"/>
    </source>
</evidence>
<gene>
    <name evidence="3" type="ORF">C9I98_05665</name>
</gene>
<sequence length="205" mass="22586">MKKLTFTTLLFIMWIPATVNAALLSVSEAGPSSAGGNAEILTMAPGSVVDDNPGQENTAQQGFDERQNVLLTQLLEVDGGSISAGTSVSSHMIFLNSDGRQRITHHNVDWVFDGLILGVISQRNGNREDISNYLGHPDTIYPGSFRNRGFERRDSYELLNDNTLRVNMRVREPGDWIRVITAVPEPATLGLFCMSLLGLGLRRRK</sequence>
<feature type="domain" description="Ice-binding protein C-terminal" evidence="2">
    <location>
        <begin position="182"/>
        <end position="204"/>
    </location>
</feature>
<comment type="caution">
    <text evidence="3">The sequence shown here is derived from an EMBL/GenBank/DDBJ whole genome shotgun (WGS) entry which is preliminary data.</text>
</comment>
<dbReference type="InterPro" id="IPR013424">
    <property type="entry name" value="Ice-binding_C"/>
</dbReference>
<feature type="chain" id="PRO_5015616430" evidence="1">
    <location>
        <begin position="22"/>
        <end position="205"/>
    </location>
</feature>
<evidence type="ECO:0000313" key="3">
    <source>
        <dbReference type="EMBL" id="PSW21422.1"/>
    </source>
</evidence>
<evidence type="ECO:0000256" key="1">
    <source>
        <dbReference type="SAM" id="SignalP"/>
    </source>
</evidence>
<protein>
    <submittedName>
        <fullName evidence="3">PEP-CTERM sorting domain-containing protein</fullName>
    </submittedName>
</protein>
<proteinExistence type="predicted"/>
<dbReference type="EMBL" id="PYMA01000002">
    <property type="protein sequence ID" value="PSW21422.1"/>
    <property type="molecule type" value="Genomic_DNA"/>
</dbReference>
<keyword evidence="1" id="KW-0732">Signal</keyword>